<name>A0A3P7ITH9_STRVU</name>
<dbReference type="Pfam" id="PF01682">
    <property type="entry name" value="DB"/>
    <property type="match status" value="1"/>
</dbReference>
<dbReference type="OrthoDB" id="5843172at2759"/>
<dbReference type="Proteomes" id="UP000270094">
    <property type="component" value="Unassembled WGS sequence"/>
</dbReference>
<evidence type="ECO:0000313" key="3">
    <source>
        <dbReference type="Proteomes" id="UP000270094"/>
    </source>
</evidence>
<evidence type="ECO:0000313" key="2">
    <source>
        <dbReference type="EMBL" id="VDM71173.1"/>
    </source>
</evidence>
<dbReference type="EMBL" id="UYYB01019154">
    <property type="protein sequence ID" value="VDM71173.1"/>
    <property type="molecule type" value="Genomic_DNA"/>
</dbReference>
<dbReference type="AlphaFoldDB" id="A0A3P7ITH9"/>
<dbReference type="PANTHER" id="PTHR46705">
    <property type="entry name" value="PROTEIN CBG09805"/>
    <property type="match status" value="1"/>
</dbReference>
<proteinExistence type="predicted"/>
<organism evidence="2 3">
    <name type="scientific">Strongylus vulgaris</name>
    <name type="common">Blood worm</name>
    <dbReference type="NCBI Taxonomy" id="40348"/>
    <lineage>
        <taxon>Eukaryota</taxon>
        <taxon>Metazoa</taxon>
        <taxon>Ecdysozoa</taxon>
        <taxon>Nematoda</taxon>
        <taxon>Chromadorea</taxon>
        <taxon>Rhabditida</taxon>
        <taxon>Rhabditina</taxon>
        <taxon>Rhabditomorpha</taxon>
        <taxon>Strongyloidea</taxon>
        <taxon>Strongylidae</taxon>
        <taxon>Strongylus</taxon>
    </lineage>
</organism>
<gene>
    <name evidence="2" type="ORF">SVUK_LOCUS6171</name>
</gene>
<accession>A0A3P7ITH9</accession>
<dbReference type="PANTHER" id="PTHR46705:SF11">
    <property type="entry name" value="DOMAIN OF UNKNOWN FUNCTION DB DOMAIN-CONTAINING PROTEIN"/>
    <property type="match status" value="1"/>
</dbReference>
<evidence type="ECO:0000259" key="1">
    <source>
        <dbReference type="Pfam" id="PF01682"/>
    </source>
</evidence>
<feature type="domain" description="Domain of unknown function DB" evidence="1">
    <location>
        <begin position="48"/>
        <end position="121"/>
    </location>
</feature>
<reference evidence="2 3" key="1">
    <citation type="submission" date="2018-11" db="EMBL/GenBank/DDBJ databases">
        <authorList>
            <consortium name="Pathogen Informatics"/>
        </authorList>
    </citation>
    <scope>NUCLEOTIDE SEQUENCE [LARGE SCALE GENOMIC DNA]</scope>
</reference>
<protein>
    <recommendedName>
        <fullName evidence="1">Domain of unknown function DB domain-containing protein</fullName>
    </recommendedName>
</protein>
<sequence length="136" mass="14661">MPCYGRACTARARAAKTYIEEKTNSASNTEISRKLAVLQDPNEHFLNCCGLLEVPVQCLAMCTFDGYNSSSVHSVLGMTSTCPVTALPHIHFCAARGVNHTQCCKAGGVSDECLTFCDQASTETLRPFTPSIYTGD</sequence>
<dbReference type="InterPro" id="IPR002602">
    <property type="entry name" value="DB"/>
</dbReference>
<keyword evidence="3" id="KW-1185">Reference proteome</keyword>